<dbReference type="FunFam" id="3.40.630.10:FF:000040">
    <property type="entry name" value="zinc carboxypeptidase"/>
    <property type="match status" value="1"/>
</dbReference>
<comment type="function">
    <text evidence="13">Involved in the digestion of the blood meal.</text>
</comment>
<dbReference type="GO" id="GO:0004180">
    <property type="term" value="F:carboxypeptidase activity"/>
    <property type="evidence" value="ECO:0007669"/>
    <property type="project" value="UniProtKB-KW"/>
</dbReference>
<keyword evidence="4" id="KW-0964">Secreted</keyword>
<protein>
    <recommendedName>
        <fullName evidence="15">Peptidase M14 domain-containing protein</fullName>
    </recommendedName>
</protein>
<dbReference type="Pfam" id="PF00246">
    <property type="entry name" value="Peptidase_M14"/>
    <property type="match status" value="1"/>
</dbReference>
<dbReference type="PANTHER" id="PTHR11705">
    <property type="entry name" value="PROTEASE FAMILY M14 CARBOXYPEPTIDASE A,B"/>
    <property type="match status" value="1"/>
</dbReference>
<keyword evidence="17" id="KW-1185">Reference proteome</keyword>
<evidence type="ECO:0000313" key="17">
    <source>
        <dbReference type="Proteomes" id="UP001566132"/>
    </source>
</evidence>
<dbReference type="GO" id="GO:0005576">
    <property type="term" value="C:extracellular region"/>
    <property type="evidence" value="ECO:0007669"/>
    <property type="project" value="UniProtKB-SubCell"/>
</dbReference>
<organism evidence="16 17">
    <name type="scientific">Hypothenemus hampei</name>
    <name type="common">Coffee berry borer</name>
    <dbReference type="NCBI Taxonomy" id="57062"/>
    <lineage>
        <taxon>Eukaryota</taxon>
        <taxon>Metazoa</taxon>
        <taxon>Ecdysozoa</taxon>
        <taxon>Arthropoda</taxon>
        <taxon>Hexapoda</taxon>
        <taxon>Insecta</taxon>
        <taxon>Pterygota</taxon>
        <taxon>Neoptera</taxon>
        <taxon>Endopterygota</taxon>
        <taxon>Coleoptera</taxon>
        <taxon>Polyphaga</taxon>
        <taxon>Cucujiformia</taxon>
        <taxon>Curculionidae</taxon>
        <taxon>Scolytinae</taxon>
        <taxon>Hypothenemus</taxon>
    </lineage>
</organism>
<dbReference type="InterPro" id="IPR000834">
    <property type="entry name" value="Peptidase_M14"/>
</dbReference>
<keyword evidence="12" id="KW-1015">Disulfide bond</keyword>
<dbReference type="SMART" id="SM00631">
    <property type="entry name" value="Zn_pept"/>
    <property type="match status" value="1"/>
</dbReference>
<dbReference type="Gene3D" id="3.30.70.340">
    <property type="entry name" value="Metallocarboxypeptidase-like"/>
    <property type="match status" value="1"/>
</dbReference>
<keyword evidence="5" id="KW-0121">Carboxypeptidase</keyword>
<evidence type="ECO:0000256" key="4">
    <source>
        <dbReference type="ARBA" id="ARBA00022525"/>
    </source>
</evidence>
<dbReference type="Pfam" id="PF02244">
    <property type="entry name" value="Propep_M14"/>
    <property type="match status" value="1"/>
</dbReference>
<sequence>MQRFSLKDSYKLYEITPQTDAEIQFLQQFHNEDFDFWRESHFVGEATDIMVAPENQYNFENELTNYGLNYKIIVEDVEGILQQQEIENGMKRSLLGHGSVTFRSYMLLNEQYAYLQHLGQAYPDIVTVSSIGRSHEGRDILLIKISSSGSNTYLSKPAILIDAGIHCREWIAPPVALYTIHQLVENSSNAALYQNVDWYIIPNLNPDGYEYTTTVNRLWRKNRRHTVGAPCVGTDLNRNFGYCWMCGGASSNSCSETYAGPEPFSEPESQAVRNWLLSVGLLLDIKLYLSFHSFGEYILYPWSYQQTLTDNADVLHQLGVRAAEAIEANSDIGSHYEVNSSAIGLYIASGVTSDWMKGSHGVNLSYIFELPNGDAPFWFMIPARQILPVVRETFAGIRAMFEYIEETFVYGTALPPENDFIIRRTLD</sequence>
<dbReference type="PRINTS" id="PR00765">
    <property type="entry name" value="CRBOXYPTASEA"/>
</dbReference>
<feature type="domain" description="Peptidase M14" evidence="15">
    <location>
        <begin position="104"/>
        <end position="404"/>
    </location>
</feature>
<dbReference type="GO" id="GO:0008237">
    <property type="term" value="F:metallopeptidase activity"/>
    <property type="evidence" value="ECO:0007669"/>
    <property type="project" value="UniProtKB-KW"/>
</dbReference>
<comment type="subcellular location">
    <subcellularLocation>
        <location evidence="2">Secreted</location>
    </subcellularLocation>
</comment>
<evidence type="ECO:0000256" key="8">
    <source>
        <dbReference type="ARBA" id="ARBA00022729"/>
    </source>
</evidence>
<evidence type="ECO:0000259" key="15">
    <source>
        <dbReference type="PROSITE" id="PS52035"/>
    </source>
</evidence>
<evidence type="ECO:0000256" key="14">
    <source>
        <dbReference type="PROSITE-ProRule" id="PRU01379"/>
    </source>
</evidence>
<dbReference type="GO" id="GO:0046872">
    <property type="term" value="F:metal ion binding"/>
    <property type="evidence" value="ECO:0007669"/>
    <property type="project" value="UniProtKB-KW"/>
</dbReference>
<dbReference type="SUPFAM" id="SSF54897">
    <property type="entry name" value="Protease propeptides/inhibitors"/>
    <property type="match status" value="1"/>
</dbReference>
<dbReference type="InterPro" id="IPR036990">
    <property type="entry name" value="M14A-like_propep"/>
</dbReference>
<dbReference type="InterPro" id="IPR003146">
    <property type="entry name" value="M14A_act_pep"/>
</dbReference>
<evidence type="ECO:0000256" key="5">
    <source>
        <dbReference type="ARBA" id="ARBA00022645"/>
    </source>
</evidence>
<comment type="similarity">
    <text evidence="3 14">Belongs to the peptidase M14 family.</text>
</comment>
<dbReference type="GO" id="GO:0006508">
    <property type="term" value="P:proteolysis"/>
    <property type="evidence" value="ECO:0007669"/>
    <property type="project" value="UniProtKB-KW"/>
</dbReference>
<comment type="caution">
    <text evidence="16">The sequence shown here is derived from an EMBL/GenBank/DDBJ whole genome shotgun (WGS) entry which is preliminary data.</text>
</comment>
<proteinExistence type="inferred from homology"/>
<dbReference type="AlphaFoldDB" id="A0ABD1ESG5"/>
<dbReference type="PANTHER" id="PTHR11705:SF140">
    <property type="entry name" value="FI02848P-RELATED"/>
    <property type="match status" value="1"/>
</dbReference>
<dbReference type="EMBL" id="JBDJPC010000005">
    <property type="protein sequence ID" value="KAL1501714.1"/>
    <property type="molecule type" value="Genomic_DNA"/>
</dbReference>
<keyword evidence="8" id="KW-0732">Signal</keyword>
<keyword evidence="6" id="KW-0645">Protease</keyword>
<evidence type="ECO:0000256" key="7">
    <source>
        <dbReference type="ARBA" id="ARBA00022723"/>
    </source>
</evidence>
<dbReference type="PROSITE" id="PS52035">
    <property type="entry name" value="PEPTIDASE_M14"/>
    <property type="match status" value="1"/>
</dbReference>
<comment type="cofactor">
    <cofactor evidence="1">
        <name>Zn(2+)</name>
        <dbReference type="ChEBI" id="CHEBI:29105"/>
    </cofactor>
</comment>
<evidence type="ECO:0000256" key="13">
    <source>
        <dbReference type="ARBA" id="ARBA00057299"/>
    </source>
</evidence>
<dbReference type="Gene3D" id="3.40.630.10">
    <property type="entry name" value="Zn peptidases"/>
    <property type="match status" value="1"/>
</dbReference>
<keyword evidence="9" id="KW-0378">Hydrolase</keyword>
<evidence type="ECO:0000256" key="9">
    <source>
        <dbReference type="ARBA" id="ARBA00022801"/>
    </source>
</evidence>
<evidence type="ECO:0000256" key="10">
    <source>
        <dbReference type="ARBA" id="ARBA00022833"/>
    </source>
</evidence>
<dbReference type="SUPFAM" id="SSF53187">
    <property type="entry name" value="Zn-dependent exopeptidases"/>
    <property type="match status" value="1"/>
</dbReference>
<evidence type="ECO:0000313" key="16">
    <source>
        <dbReference type="EMBL" id="KAL1501714.1"/>
    </source>
</evidence>
<keyword evidence="10" id="KW-0862">Zinc</keyword>
<evidence type="ECO:0000256" key="2">
    <source>
        <dbReference type="ARBA" id="ARBA00004613"/>
    </source>
</evidence>
<dbReference type="CDD" id="cd03860">
    <property type="entry name" value="M14_CP_A-B_like"/>
    <property type="match status" value="1"/>
</dbReference>
<reference evidence="16 17" key="1">
    <citation type="submission" date="2024-05" db="EMBL/GenBank/DDBJ databases">
        <title>Genetic variation in Jamaican populations of the coffee berry borer (Hypothenemus hampei).</title>
        <authorList>
            <person name="Errbii M."/>
            <person name="Myrie A."/>
        </authorList>
    </citation>
    <scope>NUCLEOTIDE SEQUENCE [LARGE SCALE GENOMIC DNA]</scope>
    <source>
        <strain evidence="16">JA-Hopewell-2020-01-JO</strain>
        <tissue evidence="16">Whole body</tissue>
    </source>
</reference>
<evidence type="ECO:0000256" key="1">
    <source>
        <dbReference type="ARBA" id="ARBA00001947"/>
    </source>
</evidence>
<evidence type="ECO:0000256" key="6">
    <source>
        <dbReference type="ARBA" id="ARBA00022670"/>
    </source>
</evidence>
<keyword evidence="11" id="KW-0482">Metalloprotease</keyword>
<keyword evidence="7" id="KW-0479">Metal-binding</keyword>
<gene>
    <name evidence="16" type="ORF">ABEB36_006995</name>
</gene>
<dbReference type="Proteomes" id="UP001566132">
    <property type="component" value="Unassembled WGS sequence"/>
</dbReference>
<feature type="active site" description="Proton donor/acceptor" evidence="14">
    <location>
        <position position="369"/>
    </location>
</feature>
<evidence type="ECO:0000256" key="12">
    <source>
        <dbReference type="ARBA" id="ARBA00023157"/>
    </source>
</evidence>
<name>A0ABD1ESG5_HYPHA</name>
<evidence type="ECO:0000256" key="3">
    <source>
        <dbReference type="ARBA" id="ARBA00005988"/>
    </source>
</evidence>
<accession>A0ABD1ESG5</accession>
<evidence type="ECO:0000256" key="11">
    <source>
        <dbReference type="ARBA" id="ARBA00023049"/>
    </source>
</evidence>